<dbReference type="Pfam" id="PF03783">
    <property type="entry name" value="CsgG"/>
    <property type="match status" value="1"/>
</dbReference>
<comment type="caution">
    <text evidence="2">The sequence shown here is derived from an EMBL/GenBank/DDBJ whole genome shotgun (WGS) entry which is preliminary data.</text>
</comment>
<evidence type="ECO:0000256" key="1">
    <source>
        <dbReference type="SAM" id="SignalP"/>
    </source>
</evidence>
<protein>
    <recommendedName>
        <fullName evidence="4">FlgO domain-containing protein</fullName>
    </recommendedName>
</protein>
<evidence type="ECO:0000313" key="2">
    <source>
        <dbReference type="EMBL" id="PIZ17903.1"/>
    </source>
</evidence>
<accession>A0A2M7SF22</accession>
<dbReference type="EMBL" id="PFMR01000069">
    <property type="protein sequence ID" value="PIZ17903.1"/>
    <property type="molecule type" value="Genomic_DNA"/>
</dbReference>
<dbReference type="GO" id="GO:0030288">
    <property type="term" value="C:outer membrane-bounded periplasmic space"/>
    <property type="evidence" value="ECO:0007669"/>
    <property type="project" value="InterPro"/>
</dbReference>
<dbReference type="Gene3D" id="3.40.50.10610">
    <property type="entry name" value="ABC-type transport auxiliary lipoprotein component"/>
    <property type="match status" value="1"/>
</dbReference>
<reference evidence="3" key="1">
    <citation type="submission" date="2017-09" db="EMBL/GenBank/DDBJ databases">
        <title>Depth-based differentiation of microbial function through sediment-hosted aquifers and enrichment of novel symbionts in the deep terrestrial subsurface.</title>
        <authorList>
            <person name="Probst A.J."/>
            <person name="Ladd B."/>
            <person name="Jarett J.K."/>
            <person name="Geller-Mcgrath D.E."/>
            <person name="Sieber C.M.K."/>
            <person name="Emerson J.B."/>
            <person name="Anantharaman K."/>
            <person name="Thomas B.C."/>
            <person name="Malmstrom R."/>
            <person name="Stieglmeier M."/>
            <person name="Klingl A."/>
            <person name="Woyke T."/>
            <person name="Ryan C.M."/>
            <person name="Banfield J.F."/>
        </authorList>
    </citation>
    <scope>NUCLEOTIDE SEQUENCE [LARGE SCALE GENOMIC DNA]</scope>
</reference>
<name>A0A2M7SF22_9BACT</name>
<feature type="signal peptide" evidence="1">
    <location>
        <begin position="1"/>
        <end position="23"/>
    </location>
</feature>
<proteinExistence type="predicted"/>
<organism evidence="2 3">
    <name type="scientific">Candidatus Desantisbacteria bacterium CG_4_10_14_0_8_um_filter_48_22</name>
    <dbReference type="NCBI Taxonomy" id="1974543"/>
    <lineage>
        <taxon>Bacteria</taxon>
        <taxon>Candidatus Desantisiibacteriota</taxon>
    </lineage>
</organism>
<sequence length="391" mass="42929">MKKTVVVAQTLFLMLNFILSAYAQEIQVTAAVMEMEAKEGVSPGVVFMLSDYLRTQLVNTAKFTIVTRENMEQILKEQQFQMTGCTSQECLIQMGQLLGVRKIFTGTIGKIGSTYLINVKIIDVQSGQIEKAETEECAGCEEDSLLISLRNIASKIAGLSALEKVPQRIIKEEKTKKGYAVSFDTLLYQSSFTPPVQQKLRDAIGWYKACATWVPLGLIPYAYFVTPVGGLICGANGDGTLNETLKLSNVKTVEQLLEGSGFPGSAQFEIKEAIGWYKACEGWAVAGTVFEAMYWVGLVLQISSFQYNYAYYSYNSGLYVAGSILSGAGGWGMWIISPIGGWICGAQGDEHLKKALDAYNFNVSEDSNGSGFLPYFTLKVDQINLGFCQTF</sequence>
<dbReference type="InterPro" id="IPR005534">
    <property type="entry name" value="Curli_assmbl/transp-comp_CsgG"/>
</dbReference>
<gene>
    <name evidence="2" type="ORF">COY52_02245</name>
</gene>
<feature type="chain" id="PRO_5014954527" description="FlgO domain-containing protein" evidence="1">
    <location>
        <begin position="24"/>
        <end position="391"/>
    </location>
</feature>
<dbReference type="AlphaFoldDB" id="A0A2M7SF22"/>
<evidence type="ECO:0008006" key="4">
    <source>
        <dbReference type="Google" id="ProtNLM"/>
    </source>
</evidence>
<evidence type="ECO:0000313" key="3">
    <source>
        <dbReference type="Proteomes" id="UP000229307"/>
    </source>
</evidence>
<dbReference type="Proteomes" id="UP000229307">
    <property type="component" value="Unassembled WGS sequence"/>
</dbReference>
<keyword evidence="1" id="KW-0732">Signal</keyword>